<dbReference type="InterPro" id="IPR008271">
    <property type="entry name" value="Ser/Thr_kinase_AS"/>
</dbReference>
<sequence>MRDRDQKPVILKLLKNEYPTFNELVQFPNQYAIAKNLDIPGIVKPLALEKYGNGCLLVMEDSGDVSLSDYLANLGAKQSENSLSVDEFLPIALQIAKILSGLYAERIIHKDIKPSNILINPETKQVKLIDFGIASLYHVRERSVVYS</sequence>
<accession>A0AAV3X600</accession>
<protein>
    <submittedName>
        <fullName evidence="2">Multi-sensor signal transduction multi-kinase</fullName>
    </submittedName>
</protein>
<dbReference type="PROSITE" id="PS50011">
    <property type="entry name" value="PROTEIN_KINASE_DOM"/>
    <property type="match status" value="1"/>
</dbReference>
<comment type="caution">
    <text evidence="2">The sequence shown here is derived from an EMBL/GenBank/DDBJ whole genome shotgun (WGS) entry which is preliminary data.</text>
</comment>
<keyword evidence="3" id="KW-1185">Reference proteome</keyword>
<feature type="domain" description="Protein kinase" evidence="1">
    <location>
        <begin position="1"/>
        <end position="147"/>
    </location>
</feature>
<name>A0AAV3X600_9CYAN</name>
<dbReference type="Gene3D" id="1.10.510.10">
    <property type="entry name" value="Transferase(Phosphotransferase) domain 1"/>
    <property type="match status" value="1"/>
</dbReference>
<reference evidence="2" key="1">
    <citation type="submission" date="2019-10" db="EMBL/GenBank/DDBJ databases">
        <title>Draft genome sequece of Microseira wollei NIES-4236.</title>
        <authorList>
            <person name="Yamaguchi H."/>
            <person name="Suzuki S."/>
            <person name="Kawachi M."/>
        </authorList>
    </citation>
    <scope>NUCLEOTIDE SEQUENCE</scope>
    <source>
        <strain evidence="2">NIES-4236</strain>
    </source>
</reference>
<dbReference type="PANTHER" id="PTHR24362:SF309">
    <property type="entry name" value="PROTEIN KINASE DOMAIN-CONTAINING PROTEIN"/>
    <property type="match status" value="1"/>
</dbReference>
<dbReference type="GO" id="GO:0004672">
    <property type="term" value="F:protein kinase activity"/>
    <property type="evidence" value="ECO:0007669"/>
    <property type="project" value="InterPro"/>
</dbReference>
<dbReference type="EMBL" id="BLAY01000042">
    <property type="protein sequence ID" value="GET38297.1"/>
    <property type="molecule type" value="Genomic_DNA"/>
</dbReference>
<dbReference type="SUPFAM" id="SSF56112">
    <property type="entry name" value="Protein kinase-like (PK-like)"/>
    <property type="match status" value="1"/>
</dbReference>
<dbReference type="PANTHER" id="PTHR24362">
    <property type="entry name" value="SERINE/THREONINE-PROTEIN KINASE NEK"/>
    <property type="match status" value="1"/>
</dbReference>
<dbReference type="GO" id="GO:0005524">
    <property type="term" value="F:ATP binding"/>
    <property type="evidence" value="ECO:0007669"/>
    <property type="project" value="InterPro"/>
</dbReference>
<evidence type="ECO:0000259" key="1">
    <source>
        <dbReference type="PROSITE" id="PS50011"/>
    </source>
</evidence>
<organism evidence="2 3">
    <name type="scientific">Microseira wollei NIES-4236</name>
    <dbReference type="NCBI Taxonomy" id="2530354"/>
    <lineage>
        <taxon>Bacteria</taxon>
        <taxon>Bacillati</taxon>
        <taxon>Cyanobacteriota</taxon>
        <taxon>Cyanophyceae</taxon>
        <taxon>Oscillatoriophycideae</taxon>
        <taxon>Aerosakkonematales</taxon>
        <taxon>Aerosakkonemataceae</taxon>
        <taxon>Microseira</taxon>
    </lineage>
</organism>
<dbReference type="AlphaFoldDB" id="A0AAV3X600"/>
<gene>
    <name evidence="2" type="ORF">MiSe_30530</name>
</gene>
<dbReference type="Proteomes" id="UP001050975">
    <property type="component" value="Unassembled WGS sequence"/>
</dbReference>
<dbReference type="PROSITE" id="PS00108">
    <property type="entry name" value="PROTEIN_KINASE_ST"/>
    <property type="match status" value="1"/>
</dbReference>
<dbReference type="InterPro" id="IPR000719">
    <property type="entry name" value="Prot_kinase_dom"/>
</dbReference>
<proteinExistence type="predicted"/>
<evidence type="ECO:0000313" key="2">
    <source>
        <dbReference type="EMBL" id="GET38297.1"/>
    </source>
</evidence>
<dbReference type="InterPro" id="IPR011009">
    <property type="entry name" value="Kinase-like_dom_sf"/>
</dbReference>
<dbReference type="Pfam" id="PF00069">
    <property type="entry name" value="Pkinase"/>
    <property type="match status" value="1"/>
</dbReference>
<evidence type="ECO:0000313" key="3">
    <source>
        <dbReference type="Proteomes" id="UP001050975"/>
    </source>
</evidence>